<name>E4KNT5_9LACT</name>
<reference evidence="1 2" key="1">
    <citation type="submission" date="2010-10" db="EMBL/GenBank/DDBJ databases">
        <authorList>
            <person name="Durkin A.S."/>
            <person name="Madupu R."/>
            <person name="Torralba M."/>
            <person name="Gillis M."/>
            <person name="Methe B."/>
            <person name="Sutton G."/>
            <person name="Nelson K.E."/>
        </authorList>
    </citation>
    <scope>NUCLEOTIDE SEQUENCE [LARGE SCALE GENOMIC DNA]</scope>
    <source>
        <strain evidence="1 2">ACS-139-V-Col8</strain>
    </source>
</reference>
<proteinExistence type="predicted"/>
<dbReference type="RefSeq" id="WP_006418520.1">
    <property type="nucleotide sequence ID" value="NZ_AENN01000015.1"/>
</dbReference>
<keyword evidence="2" id="KW-1185">Reference proteome</keyword>
<gene>
    <name evidence="1" type="ORF">HMPREF9257_1216</name>
</gene>
<dbReference type="STRING" id="908337.HMPREF9257_1216"/>
<protein>
    <submittedName>
        <fullName evidence="1">Uncharacterized protein</fullName>
    </submittedName>
</protein>
<evidence type="ECO:0000313" key="2">
    <source>
        <dbReference type="Proteomes" id="UP000005990"/>
    </source>
</evidence>
<dbReference type="AlphaFoldDB" id="E4KNT5"/>
<organism evidence="1 2">
    <name type="scientific">Eremococcus coleocola ACS-139-V-Col8</name>
    <dbReference type="NCBI Taxonomy" id="908337"/>
    <lineage>
        <taxon>Bacteria</taxon>
        <taxon>Bacillati</taxon>
        <taxon>Bacillota</taxon>
        <taxon>Bacilli</taxon>
        <taxon>Lactobacillales</taxon>
        <taxon>Aerococcaceae</taxon>
        <taxon>Eremococcus</taxon>
    </lineage>
</organism>
<sequence>MAGITYKMNYIKNALMMGKHDINTFNTLKSFVNDQEIVADMTVSLSKVAIAALELIGENETYPVDEQVKQMMTDLSLLI</sequence>
<dbReference type="Proteomes" id="UP000005990">
    <property type="component" value="Unassembled WGS sequence"/>
</dbReference>
<comment type="caution">
    <text evidence="1">The sequence shown here is derived from an EMBL/GenBank/DDBJ whole genome shotgun (WGS) entry which is preliminary data.</text>
</comment>
<evidence type="ECO:0000313" key="1">
    <source>
        <dbReference type="EMBL" id="EFR31317.1"/>
    </source>
</evidence>
<dbReference type="EMBL" id="AENN01000015">
    <property type="protein sequence ID" value="EFR31317.1"/>
    <property type="molecule type" value="Genomic_DNA"/>
</dbReference>
<accession>E4KNT5</accession>